<feature type="domain" description="Release factor glutamine methyltransferase N-terminal" evidence="4">
    <location>
        <begin position="5"/>
        <end position="81"/>
    </location>
</feature>
<evidence type="ECO:0000256" key="2">
    <source>
        <dbReference type="ARBA" id="ARBA00022679"/>
    </source>
</evidence>
<dbReference type="Gene3D" id="1.10.8.10">
    <property type="entry name" value="DNA helicase RuvA subunit, C-terminal domain"/>
    <property type="match status" value="1"/>
</dbReference>
<evidence type="ECO:0000259" key="4">
    <source>
        <dbReference type="Pfam" id="PF17827"/>
    </source>
</evidence>
<dbReference type="InterPro" id="IPR050320">
    <property type="entry name" value="N5-glutamine_MTase"/>
</dbReference>
<evidence type="ECO:0000256" key="3">
    <source>
        <dbReference type="ARBA" id="ARBA00022691"/>
    </source>
</evidence>
<dbReference type="SUPFAM" id="SSF53335">
    <property type="entry name" value="S-adenosyl-L-methionine-dependent methyltransferases"/>
    <property type="match status" value="1"/>
</dbReference>
<protein>
    <submittedName>
        <fullName evidence="5">Release factor glutamine methyltransferase</fullName>
    </submittedName>
</protein>
<dbReference type="NCBIfam" id="TIGR00536">
    <property type="entry name" value="hemK_fam"/>
    <property type="match status" value="1"/>
</dbReference>
<name>A0A0G2A706_9BACT</name>
<dbReference type="Gene3D" id="3.40.50.150">
    <property type="entry name" value="Vaccinia Virus protein VP39"/>
    <property type="match status" value="1"/>
</dbReference>
<reference evidence="5 6" key="1">
    <citation type="journal article" date="2015" name="Nature">
        <title>rRNA introns, odd ribosomes, and small enigmatic genomes across a large radiation of phyla.</title>
        <authorList>
            <person name="Brown C.T."/>
            <person name="Hug L.A."/>
            <person name="Thomas B.C."/>
            <person name="Sharon I."/>
            <person name="Castelle C.J."/>
            <person name="Singh A."/>
            <person name="Wilkins M.J."/>
            <person name="Williams K.H."/>
            <person name="Banfield J.F."/>
        </authorList>
    </citation>
    <scope>NUCLEOTIDE SEQUENCE [LARGE SCALE GENOMIC DNA]</scope>
</reference>
<keyword evidence="2 5" id="KW-0808">Transferase</keyword>
<accession>A0A0G2A706</accession>
<dbReference type="PANTHER" id="PTHR18895">
    <property type="entry name" value="HEMK METHYLTRANSFERASE"/>
    <property type="match status" value="1"/>
</dbReference>
<evidence type="ECO:0000256" key="1">
    <source>
        <dbReference type="ARBA" id="ARBA00022603"/>
    </source>
</evidence>
<dbReference type="PANTHER" id="PTHR18895:SF74">
    <property type="entry name" value="MTRF1L RELEASE FACTOR GLUTAMINE METHYLTRANSFERASE"/>
    <property type="match status" value="1"/>
</dbReference>
<organism evidence="5 6">
    <name type="scientific">Candidatus Uhrbacteria bacterium GW2011_GWC2_53_7</name>
    <dbReference type="NCBI Taxonomy" id="1618986"/>
    <lineage>
        <taxon>Bacteria</taxon>
        <taxon>Candidatus Uhriibacteriota</taxon>
    </lineage>
</organism>
<dbReference type="PATRIC" id="fig|1618986.3.peg.189"/>
<gene>
    <name evidence="5" type="ORF">UY82_C0015G0006</name>
</gene>
<keyword evidence="3" id="KW-0949">S-adenosyl-L-methionine</keyword>
<dbReference type="Proteomes" id="UP000033865">
    <property type="component" value="Unassembled WGS sequence"/>
</dbReference>
<keyword evidence="1 5" id="KW-0489">Methyltransferase</keyword>
<sequence length="281" mass="32050">MTVVELLEWGKSALKEQTEPKFQTLASPTLDAEVLLAYALDVTKPQLFSRLNFEVSPKQEETYRAAIAQRLEHEPVAYITGKKYFYGRAFEVNRNVLIPRPETETLIEEALRVFKLYEEHREKVRFIDVGTGSGALGITLSAETHKSVIASDISPDALVMARKNAATHKVADQMTFAQGNLLEPIVIILEETRPDHQPEIRDFEPRLALEAGYYGLDVYWLFFRQLKEYRRCFGGSCVVLCEIDPAQDTKLPHLIREHFPEADMEILPDLHALPRVIRAVL</sequence>
<dbReference type="InterPro" id="IPR029063">
    <property type="entry name" value="SAM-dependent_MTases_sf"/>
</dbReference>
<comment type="caution">
    <text evidence="5">The sequence shown here is derived from an EMBL/GenBank/DDBJ whole genome shotgun (WGS) entry which is preliminary data.</text>
</comment>
<dbReference type="AlphaFoldDB" id="A0A0G2A706"/>
<dbReference type="CDD" id="cd02440">
    <property type="entry name" value="AdoMet_MTases"/>
    <property type="match status" value="1"/>
</dbReference>
<dbReference type="InterPro" id="IPR004556">
    <property type="entry name" value="HemK-like"/>
</dbReference>
<evidence type="ECO:0000313" key="5">
    <source>
        <dbReference type="EMBL" id="KKW36677.1"/>
    </source>
</evidence>
<dbReference type="InterPro" id="IPR040758">
    <property type="entry name" value="PrmC_N"/>
</dbReference>
<dbReference type="GO" id="GO:0008276">
    <property type="term" value="F:protein methyltransferase activity"/>
    <property type="evidence" value="ECO:0007669"/>
    <property type="project" value="InterPro"/>
</dbReference>
<dbReference type="Pfam" id="PF17827">
    <property type="entry name" value="PrmC_N"/>
    <property type="match status" value="1"/>
</dbReference>
<evidence type="ECO:0000313" key="6">
    <source>
        <dbReference type="Proteomes" id="UP000033865"/>
    </source>
</evidence>
<dbReference type="GO" id="GO:0032259">
    <property type="term" value="P:methylation"/>
    <property type="evidence" value="ECO:0007669"/>
    <property type="project" value="UniProtKB-KW"/>
</dbReference>
<proteinExistence type="predicted"/>
<dbReference type="Pfam" id="PF06325">
    <property type="entry name" value="PrmA"/>
    <property type="match status" value="1"/>
</dbReference>
<dbReference type="EMBL" id="LCRN01000015">
    <property type="protein sequence ID" value="KKW36677.1"/>
    <property type="molecule type" value="Genomic_DNA"/>
</dbReference>